<feature type="transmembrane region" description="Helical" evidence="1">
    <location>
        <begin position="20"/>
        <end position="45"/>
    </location>
</feature>
<keyword evidence="1" id="KW-0472">Membrane</keyword>
<dbReference type="EMBL" id="BMKE01000038">
    <property type="protein sequence ID" value="GGB54081.1"/>
    <property type="molecule type" value="Genomic_DNA"/>
</dbReference>
<dbReference type="Proteomes" id="UP000646152">
    <property type="component" value="Unassembled WGS sequence"/>
</dbReference>
<name>A0ABQ1IW72_9GAMM</name>
<gene>
    <name evidence="2" type="ORF">GCM10011502_29040</name>
</gene>
<evidence type="ECO:0008006" key="4">
    <source>
        <dbReference type="Google" id="ProtNLM"/>
    </source>
</evidence>
<dbReference type="PROSITE" id="PS00409">
    <property type="entry name" value="PROKAR_NTER_METHYL"/>
    <property type="match status" value="1"/>
</dbReference>
<protein>
    <recommendedName>
        <fullName evidence="4">Prepilin-type N-terminal cleavage/methylation domain-containing protein</fullName>
    </recommendedName>
</protein>
<keyword evidence="1" id="KW-1133">Transmembrane helix</keyword>
<sequence length="192" mass="21049">MALNTPSLPNLSGLTFKQAGISLLEFVLGLALLAIVMLGVTLFYLSQSRQLDPVFQFRAVSLAEALAEQVLAVKYDVNNNPAAQERCNAGACSNSPSTQAIANPKLTNFIAVDDFQLWCNNSENGAKGDIDGEKLAAELNLPQIQLYRRFTIETCVALNDDDPANIFKQVDIKISIDQGDTLSFILHRYNIR</sequence>
<evidence type="ECO:0000256" key="1">
    <source>
        <dbReference type="SAM" id="Phobius"/>
    </source>
</evidence>
<evidence type="ECO:0000313" key="3">
    <source>
        <dbReference type="Proteomes" id="UP000646152"/>
    </source>
</evidence>
<accession>A0ABQ1IW72</accession>
<organism evidence="2 3">
    <name type="scientific">Oceanisphaera marina</name>
    <dbReference type="NCBI Taxonomy" id="2017550"/>
    <lineage>
        <taxon>Bacteria</taxon>
        <taxon>Pseudomonadati</taxon>
        <taxon>Pseudomonadota</taxon>
        <taxon>Gammaproteobacteria</taxon>
        <taxon>Aeromonadales</taxon>
        <taxon>Aeromonadaceae</taxon>
        <taxon>Oceanisphaera</taxon>
    </lineage>
</organism>
<evidence type="ECO:0000313" key="2">
    <source>
        <dbReference type="EMBL" id="GGB54081.1"/>
    </source>
</evidence>
<dbReference type="RefSeq" id="WP_188630864.1">
    <property type="nucleotide sequence ID" value="NZ_BMKE01000038.1"/>
</dbReference>
<keyword evidence="3" id="KW-1185">Reference proteome</keyword>
<proteinExistence type="predicted"/>
<dbReference type="InterPro" id="IPR012902">
    <property type="entry name" value="N_methyl_site"/>
</dbReference>
<comment type="caution">
    <text evidence="2">The sequence shown here is derived from an EMBL/GenBank/DDBJ whole genome shotgun (WGS) entry which is preliminary data.</text>
</comment>
<keyword evidence="1" id="KW-0812">Transmembrane</keyword>
<reference evidence="3" key="1">
    <citation type="journal article" date="2019" name="Int. J. Syst. Evol. Microbiol.">
        <title>The Global Catalogue of Microorganisms (GCM) 10K type strain sequencing project: providing services to taxonomists for standard genome sequencing and annotation.</title>
        <authorList>
            <consortium name="The Broad Institute Genomics Platform"/>
            <consortium name="The Broad Institute Genome Sequencing Center for Infectious Disease"/>
            <person name="Wu L."/>
            <person name="Ma J."/>
        </authorList>
    </citation>
    <scope>NUCLEOTIDE SEQUENCE [LARGE SCALE GENOMIC DNA]</scope>
    <source>
        <strain evidence="3">CGMCC 1.15923</strain>
    </source>
</reference>